<accession>A0A059XS19</accession>
<dbReference type="InterPro" id="IPR000551">
    <property type="entry name" value="MerR-type_HTH_dom"/>
</dbReference>
<dbReference type="Proteomes" id="UP000027059">
    <property type="component" value="Chromosome"/>
</dbReference>
<keyword evidence="7" id="KW-1185">Reference proteome</keyword>
<keyword evidence="1" id="KW-0805">Transcription regulation</keyword>
<evidence type="ECO:0000256" key="3">
    <source>
        <dbReference type="ARBA" id="ARBA00023163"/>
    </source>
</evidence>
<evidence type="ECO:0000313" key="6">
    <source>
        <dbReference type="EMBL" id="AIA29810.1"/>
    </source>
</evidence>
<evidence type="ECO:0000256" key="4">
    <source>
        <dbReference type="SAM" id="MobiDB-lite"/>
    </source>
</evidence>
<keyword evidence="3" id="KW-0804">Transcription</keyword>
<dbReference type="PANTHER" id="PTHR30204">
    <property type="entry name" value="REDOX-CYCLING DRUG-SENSING TRANSCRIPTIONAL ACTIVATOR SOXR"/>
    <property type="match status" value="1"/>
</dbReference>
<dbReference type="CDD" id="cd04770">
    <property type="entry name" value="HTH_HMRTR"/>
    <property type="match status" value="1"/>
</dbReference>
<dbReference type="InterPro" id="IPR047057">
    <property type="entry name" value="MerR_fam"/>
</dbReference>
<evidence type="ECO:0000256" key="2">
    <source>
        <dbReference type="ARBA" id="ARBA00023125"/>
    </source>
</evidence>
<protein>
    <submittedName>
        <fullName evidence="6">MerR family transcriptional regulator</fullName>
    </submittedName>
</protein>
<dbReference type="PROSITE" id="PS50937">
    <property type="entry name" value="HTH_MERR_2"/>
    <property type="match status" value="1"/>
</dbReference>
<dbReference type="RefSeq" id="WP_051613726.1">
    <property type="nucleotide sequence ID" value="NZ_CP007243.1"/>
</dbReference>
<gene>
    <name evidence="6" type="ORF">Y981_00135</name>
</gene>
<dbReference type="GO" id="GO:0003677">
    <property type="term" value="F:DNA binding"/>
    <property type="evidence" value="ECO:0007669"/>
    <property type="project" value="UniProtKB-KW"/>
</dbReference>
<dbReference type="AlphaFoldDB" id="A0A059XS19"/>
<dbReference type="SUPFAM" id="SSF46955">
    <property type="entry name" value="Putative DNA-binding domain"/>
    <property type="match status" value="1"/>
</dbReference>
<keyword evidence="2" id="KW-0238">DNA-binding</keyword>
<dbReference type="GO" id="GO:0003700">
    <property type="term" value="F:DNA-binding transcription factor activity"/>
    <property type="evidence" value="ECO:0007669"/>
    <property type="project" value="InterPro"/>
</dbReference>
<evidence type="ECO:0000256" key="1">
    <source>
        <dbReference type="ARBA" id="ARBA00023015"/>
    </source>
</evidence>
<feature type="region of interest" description="Disordered" evidence="4">
    <location>
        <begin position="137"/>
        <end position="178"/>
    </location>
</feature>
<dbReference type="Pfam" id="PF13411">
    <property type="entry name" value="MerR_1"/>
    <property type="match status" value="1"/>
</dbReference>
<feature type="compositionally biased region" description="Basic and acidic residues" evidence="4">
    <location>
        <begin position="155"/>
        <end position="169"/>
    </location>
</feature>
<dbReference type="PANTHER" id="PTHR30204:SF94">
    <property type="entry name" value="HEAVY METAL-DEPENDENT TRANSCRIPTIONAL REGULATOR HI_0293-RELATED"/>
    <property type="match status" value="1"/>
</dbReference>
<dbReference type="KEGG" id="lfp:Y981_00135"/>
<dbReference type="Gene3D" id="1.10.1660.10">
    <property type="match status" value="1"/>
</dbReference>
<reference evidence="7" key="1">
    <citation type="submission" date="2014-02" db="EMBL/GenBank/DDBJ databases">
        <title>Complete genome sequence and comparative genomic analysis of the nitrogen-fixing bacterium Leptospirillum ferriphilum YSK.</title>
        <authorList>
            <person name="Guo X."/>
            <person name="Yin H."/>
            <person name="Liang Y."/>
            <person name="Hu Q."/>
            <person name="Ma L."/>
            <person name="Xiao Y."/>
            <person name="Zhang X."/>
            <person name="Qiu G."/>
            <person name="Liu X."/>
        </authorList>
    </citation>
    <scope>NUCLEOTIDE SEQUENCE [LARGE SCALE GENOMIC DNA]</scope>
    <source>
        <strain evidence="7">YSK</strain>
    </source>
</reference>
<proteinExistence type="predicted"/>
<sequence length="178" mass="20213">MFTIGKLAAKTGVRPDTIRYYESEGLMNPADRNESGYRVYDAETIRSVLFIRQAKECGFTLEEIRNLLLLRHQKSAMAKEIQQRVLEKKLALDRRIKTMRSMSRTLGRLADLCCERDQPADECPILLAFEEPSQLFGGAKGGESGKHRLYGSEPNHADKSSDSHLRPEEDPCLPTQRT</sequence>
<evidence type="ECO:0000313" key="7">
    <source>
        <dbReference type="Proteomes" id="UP000027059"/>
    </source>
</evidence>
<dbReference type="InterPro" id="IPR009061">
    <property type="entry name" value="DNA-bd_dom_put_sf"/>
</dbReference>
<dbReference type="EMBL" id="CP007243">
    <property type="protein sequence ID" value="AIA29810.1"/>
    <property type="molecule type" value="Genomic_DNA"/>
</dbReference>
<dbReference type="SMART" id="SM00422">
    <property type="entry name" value="HTH_MERR"/>
    <property type="match status" value="1"/>
</dbReference>
<dbReference type="HOGENOM" id="CLU_060077_2_0_0"/>
<feature type="domain" description="HTH merR-type" evidence="5">
    <location>
        <begin position="1"/>
        <end position="70"/>
    </location>
</feature>
<reference evidence="6 7" key="2">
    <citation type="journal article" date="2015" name="Biomed. Res. Int.">
        <title>Effects of Arsenite Resistance on the Growth and Functional Gene Expression of Leptospirillum ferriphilum and Acidithiobacillus thiooxidans in Pure Culture and Coculture.</title>
        <authorList>
            <person name="Jiang H."/>
            <person name="Liang Y."/>
            <person name="Yin H."/>
            <person name="Xiao Y."/>
            <person name="Guo X."/>
            <person name="Xu Y."/>
            <person name="Hu Q."/>
            <person name="Liu H."/>
            <person name="Liu X."/>
        </authorList>
    </citation>
    <scope>NUCLEOTIDE SEQUENCE [LARGE SCALE GENOMIC DNA]</scope>
    <source>
        <strain evidence="6 7">YSK</strain>
    </source>
</reference>
<organism evidence="6 7">
    <name type="scientific">Leptospirillum ferriphilum YSK</name>
    <dbReference type="NCBI Taxonomy" id="1441628"/>
    <lineage>
        <taxon>Bacteria</taxon>
        <taxon>Pseudomonadati</taxon>
        <taxon>Nitrospirota</taxon>
        <taxon>Nitrospiria</taxon>
        <taxon>Nitrospirales</taxon>
        <taxon>Nitrospiraceae</taxon>
        <taxon>Leptospirillum</taxon>
    </lineage>
</organism>
<name>A0A059XS19_9BACT</name>
<dbReference type="PRINTS" id="PR00040">
    <property type="entry name" value="HTHMERR"/>
</dbReference>
<evidence type="ECO:0000259" key="5">
    <source>
        <dbReference type="PROSITE" id="PS50937"/>
    </source>
</evidence>